<keyword evidence="3" id="KW-0624">Polysaccharide degradation</keyword>
<dbReference type="Proteomes" id="UP000433883">
    <property type="component" value="Unassembled WGS sequence"/>
</dbReference>
<evidence type="ECO:0000256" key="8">
    <source>
        <dbReference type="ARBA" id="ARBA00023157"/>
    </source>
</evidence>
<keyword evidence="3" id="KW-0119">Carbohydrate metabolism</keyword>
<organism evidence="12 13">
    <name type="scientific">Venturia inaequalis</name>
    <name type="common">Apple scab fungus</name>
    <dbReference type="NCBI Taxonomy" id="5025"/>
    <lineage>
        <taxon>Eukaryota</taxon>
        <taxon>Fungi</taxon>
        <taxon>Dikarya</taxon>
        <taxon>Ascomycota</taxon>
        <taxon>Pezizomycotina</taxon>
        <taxon>Dothideomycetes</taxon>
        <taxon>Pleosporomycetidae</taxon>
        <taxon>Venturiales</taxon>
        <taxon>Venturiaceae</taxon>
        <taxon>Venturia</taxon>
    </lineage>
</organism>
<comment type="similarity">
    <text evidence="1 10">Belongs to the tannase family.</text>
</comment>
<gene>
    <name evidence="12" type="ORF">BLS_003192</name>
</gene>
<evidence type="ECO:0000256" key="11">
    <source>
        <dbReference type="SAM" id="SignalP"/>
    </source>
</evidence>
<dbReference type="EMBL" id="WNWQ01000021">
    <property type="protein sequence ID" value="KAE9984041.1"/>
    <property type="molecule type" value="Genomic_DNA"/>
</dbReference>
<protein>
    <recommendedName>
        <fullName evidence="10">Carboxylic ester hydrolase</fullName>
        <ecNumber evidence="10">3.1.1.-</ecNumber>
    </recommendedName>
</protein>
<comment type="caution">
    <text evidence="12">The sequence shown here is derived from an EMBL/GenBank/DDBJ whole genome shotgun (WGS) entry which is preliminary data.</text>
</comment>
<keyword evidence="6 10" id="KW-0378">Hydrolase</keyword>
<proteinExistence type="inferred from homology"/>
<dbReference type="Pfam" id="PF07519">
    <property type="entry name" value="Tannase"/>
    <property type="match status" value="2"/>
</dbReference>
<evidence type="ECO:0000256" key="6">
    <source>
        <dbReference type="ARBA" id="ARBA00022801"/>
    </source>
</evidence>
<feature type="signal peptide" evidence="11">
    <location>
        <begin position="1"/>
        <end position="15"/>
    </location>
</feature>
<keyword evidence="2" id="KW-0719">Serine esterase</keyword>
<evidence type="ECO:0000256" key="10">
    <source>
        <dbReference type="RuleBase" id="RU361238"/>
    </source>
</evidence>
<evidence type="ECO:0000256" key="1">
    <source>
        <dbReference type="ARBA" id="ARBA00006249"/>
    </source>
</evidence>
<reference evidence="12 13" key="1">
    <citation type="submission" date="2019-11" db="EMBL/GenBank/DDBJ databases">
        <title>Venturia inaequalis Genome Resource.</title>
        <authorList>
            <person name="Lichtner F.J."/>
        </authorList>
    </citation>
    <scope>NUCLEOTIDE SEQUENCE [LARGE SCALE GENOMIC DNA]</scope>
    <source>
        <strain evidence="12">Bline_iso_100314</strain>
    </source>
</reference>
<keyword evidence="3" id="KW-0858">Xylan degradation</keyword>
<dbReference type="GO" id="GO:0046872">
    <property type="term" value="F:metal ion binding"/>
    <property type="evidence" value="ECO:0007669"/>
    <property type="project" value="UniProtKB-KW"/>
</dbReference>
<keyword evidence="8" id="KW-1015">Disulfide bond</keyword>
<comment type="catalytic activity">
    <reaction evidence="9">
        <text>feruloyl-polysaccharide + H2O = ferulate + polysaccharide.</text>
        <dbReference type="EC" id="3.1.1.73"/>
    </reaction>
</comment>
<keyword evidence="4" id="KW-0479">Metal-binding</keyword>
<evidence type="ECO:0000256" key="5">
    <source>
        <dbReference type="ARBA" id="ARBA00022729"/>
    </source>
</evidence>
<evidence type="ECO:0000256" key="4">
    <source>
        <dbReference type="ARBA" id="ARBA00022723"/>
    </source>
</evidence>
<dbReference type="PANTHER" id="PTHR33938:SF15">
    <property type="entry name" value="FERULOYL ESTERASE B-RELATED"/>
    <property type="match status" value="1"/>
</dbReference>
<dbReference type="EC" id="3.1.1.-" evidence="10"/>
<dbReference type="InterPro" id="IPR011118">
    <property type="entry name" value="Tannase/feruloyl_esterase"/>
</dbReference>
<evidence type="ECO:0000256" key="7">
    <source>
        <dbReference type="ARBA" id="ARBA00022837"/>
    </source>
</evidence>
<accession>A0A8H3Z978</accession>
<keyword evidence="5 11" id="KW-0732">Signal</keyword>
<dbReference type="GO" id="GO:0045493">
    <property type="term" value="P:xylan catabolic process"/>
    <property type="evidence" value="ECO:0007669"/>
    <property type="project" value="UniProtKB-KW"/>
</dbReference>
<dbReference type="InterPro" id="IPR029058">
    <property type="entry name" value="AB_hydrolase_fold"/>
</dbReference>
<dbReference type="AlphaFoldDB" id="A0A8H3Z978"/>
<name>A0A8H3Z978_VENIN</name>
<keyword evidence="7" id="KW-0106">Calcium</keyword>
<evidence type="ECO:0000313" key="12">
    <source>
        <dbReference type="EMBL" id="KAE9984041.1"/>
    </source>
</evidence>
<evidence type="ECO:0000256" key="2">
    <source>
        <dbReference type="ARBA" id="ARBA00022487"/>
    </source>
</evidence>
<evidence type="ECO:0000313" key="13">
    <source>
        <dbReference type="Proteomes" id="UP000433883"/>
    </source>
</evidence>
<feature type="chain" id="PRO_5034150246" description="Carboxylic ester hydrolase" evidence="11">
    <location>
        <begin position="16"/>
        <end position="530"/>
    </location>
</feature>
<dbReference type="PANTHER" id="PTHR33938">
    <property type="entry name" value="FERULOYL ESTERASE B-RELATED"/>
    <property type="match status" value="1"/>
</dbReference>
<sequence length="530" mass="57710">MRLSLLPSLFSLAVAATNATFQQTCANAISTLQLPNTTIWTSTFIPAGTNLTFPETNATCTRTPQVIRADFCRITMYVSTSNRSGISMEAWLPSSWTGRFLSTGNGGLQGCIQYIDMAYASGLGFATVGANGGHNGTSGGAFYNNEDIVIDFAWRSVHTNVLIGKEVTKQFYGEQHKKSFYLGCSTGGRQGMKSVQMFPNDFDGVVVGAPAVAFNNLTSWSGKFFLETGTNTSLTFVTAAQWAAIGADVMAQCDTLDGVKDGIIEDPSLCHYRPENLLCQNTTTTTTTTNKTSTCLTPTQATTVRQIFSPFYGPTGDLIYPRMQPGSELLGAIGLLYGGIPFPYTTDWFRYAVYNDPTWQPSHLTSTDIDYAYTKNAGNVQSWVGDLSPFHAAGGKLLHYHGLADQVISSENSPRYYDFVKETMGLRSEQLDEWYRYFRISGMAHCSGGPGAWEIGQSAGFATEEAGGNVLMALVRWVEGGVGPETVTGVKFVNDTRSLGVLMERRHCRWPRRNTYLGGDAGKADSWGCE</sequence>
<evidence type="ECO:0000256" key="9">
    <source>
        <dbReference type="ARBA" id="ARBA00034075"/>
    </source>
</evidence>
<dbReference type="GO" id="GO:0030600">
    <property type="term" value="F:feruloyl esterase activity"/>
    <property type="evidence" value="ECO:0007669"/>
    <property type="project" value="UniProtKB-EC"/>
</dbReference>
<evidence type="ECO:0000256" key="3">
    <source>
        <dbReference type="ARBA" id="ARBA00022651"/>
    </source>
</evidence>
<dbReference type="SUPFAM" id="SSF53474">
    <property type="entry name" value="alpha/beta-Hydrolases"/>
    <property type="match status" value="1"/>
</dbReference>